<evidence type="ECO:0000256" key="1">
    <source>
        <dbReference type="SAM" id="Phobius"/>
    </source>
</evidence>
<dbReference type="SUPFAM" id="SSF81665">
    <property type="entry name" value="Calcium ATPase, transmembrane domain M"/>
    <property type="match status" value="1"/>
</dbReference>
<dbReference type="AlphaFoldDB" id="A0A1J4Q2D5"/>
<dbReference type="OrthoDB" id="9814270at2"/>
<keyword evidence="1" id="KW-0472">Membrane</keyword>
<accession>A0A1J4Q2D5</accession>
<keyword evidence="1" id="KW-0812">Transmembrane</keyword>
<dbReference type="Pfam" id="PF00689">
    <property type="entry name" value="Cation_ATPase_C"/>
    <property type="match status" value="1"/>
</dbReference>
<sequence>MGASLPEARAAAVNLFVTVEAFYLFSCRSLTHSAWHLGPFSNRWVTSGILTQAAGQLALTYLPAMNHLFHTTAITGPAWLRVLGIAALTALVVAADKRLRRPPM</sequence>
<keyword evidence="4" id="KW-1185">Reference proteome</keyword>
<dbReference type="Gene3D" id="1.20.1110.10">
    <property type="entry name" value="Calcium-transporting ATPase, transmembrane domain"/>
    <property type="match status" value="1"/>
</dbReference>
<evidence type="ECO:0000313" key="3">
    <source>
        <dbReference type="EMBL" id="OIK26288.1"/>
    </source>
</evidence>
<name>A0A1J4Q2D5_9ACTN</name>
<feature type="transmembrane region" description="Helical" evidence="1">
    <location>
        <begin position="78"/>
        <end position="95"/>
    </location>
</feature>
<gene>
    <name evidence="3" type="ORF">VT52_017100</name>
</gene>
<reference evidence="3" key="1">
    <citation type="submission" date="2016-10" db="EMBL/GenBank/DDBJ databases">
        <title>Genome sequence of Streptomyces malaysiense MUSC 136.</title>
        <authorList>
            <person name="Lee L.-H."/>
            <person name="Ser H.-L."/>
        </authorList>
    </citation>
    <scope>NUCLEOTIDE SEQUENCE [LARGE SCALE GENOMIC DNA]</scope>
    <source>
        <strain evidence="3">MUSC 136</strain>
    </source>
</reference>
<dbReference type="InterPro" id="IPR023298">
    <property type="entry name" value="ATPase_P-typ_TM_dom_sf"/>
</dbReference>
<evidence type="ECO:0000313" key="4">
    <source>
        <dbReference type="Proteomes" id="UP000034838"/>
    </source>
</evidence>
<dbReference type="InterPro" id="IPR006068">
    <property type="entry name" value="ATPase_P-typ_cation-transptr_C"/>
</dbReference>
<dbReference type="Proteomes" id="UP000034838">
    <property type="component" value="Unassembled WGS sequence"/>
</dbReference>
<protein>
    <recommendedName>
        <fullName evidence="2">Cation-transporting P-type ATPase C-terminal domain-containing protein</fullName>
    </recommendedName>
</protein>
<feature type="domain" description="Cation-transporting P-type ATPase C-terminal" evidence="2">
    <location>
        <begin position="3"/>
        <end position="98"/>
    </location>
</feature>
<comment type="caution">
    <text evidence="3">The sequence shown here is derived from an EMBL/GenBank/DDBJ whole genome shotgun (WGS) entry which is preliminary data.</text>
</comment>
<proteinExistence type="predicted"/>
<dbReference type="EMBL" id="LBDA02000038">
    <property type="protein sequence ID" value="OIK26288.1"/>
    <property type="molecule type" value="Genomic_DNA"/>
</dbReference>
<keyword evidence="1" id="KW-1133">Transmembrane helix</keyword>
<evidence type="ECO:0000259" key="2">
    <source>
        <dbReference type="Pfam" id="PF00689"/>
    </source>
</evidence>
<organism evidence="3 4">
    <name type="scientific">Streptomyces malaysiense</name>
    <dbReference type="NCBI Taxonomy" id="1428626"/>
    <lineage>
        <taxon>Bacteria</taxon>
        <taxon>Bacillati</taxon>
        <taxon>Actinomycetota</taxon>
        <taxon>Actinomycetes</taxon>
        <taxon>Kitasatosporales</taxon>
        <taxon>Streptomycetaceae</taxon>
        <taxon>Streptomyces</taxon>
    </lineage>
</organism>